<protein>
    <submittedName>
        <fullName evidence="3">Zinc finger BED domain-containing protein RICESLEEPER 2-like</fullName>
    </submittedName>
</protein>
<feature type="domain" description="HAT C-terminal dimerisation" evidence="1">
    <location>
        <begin position="193"/>
        <end position="264"/>
    </location>
</feature>
<evidence type="ECO:0000313" key="3">
    <source>
        <dbReference type="EMBL" id="GES89708.1"/>
    </source>
</evidence>
<accession>A0A8H3LJF7</accession>
<dbReference type="Proteomes" id="UP000615446">
    <property type="component" value="Unassembled WGS sequence"/>
</dbReference>
<evidence type="ECO:0000313" key="4">
    <source>
        <dbReference type="Proteomes" id="UP000615446"/>
    </source>
</evidence>
<evidence type="ECO:0000259" key="1">
    <source>
        <dbReference type="Pfam" id="PF05699"/>
    </source>
</evidence>
<dbReference type="SUPFAM" id="SSF53098">
    <property type="entry name" value="Ribonuclease H-like"/>
    <property type="match status" value="1"/>
</dbReference>
<dbReference type="PANTHER" id="PTHR23272">
    <property type="entry name" value="BED FINGER-RELATED"/>
    <property type="match status" value="1"/>
</dbReference>
<name>A0A8H3LJF7_9GLOM</name>
<sequence>MYETCLKLKEALMFTAASDKDLKDCVITDDNWNQLELIKGFLELFKETTVMMSGSKYSTLSATIPLYNKLITHTEEYLESEEPAISNDFLKKAVEDCNRKLLEYYNKTNNTCLIATILDPRFKMSYYEQNEWGNKLINDVRNKFLDVYNNLYSSSKPQSSNPNDHKNSLSQRLFKRQHVNNEIDEFQLYNLLPVSPPDTDPLEFWKINESQYPRLANIARDYLAIPSTSVPSEQCFSAGKHLITDTRNRLAGKTVRACMALKSW</sequence>
<dbReference type="OrthoDB" id="2409507at2759"/>
<dbReference type="InterPro" id="IPR008906">
    <property type="entry name" value="HATC_C_dom"/>
</dbReference>
<comment type="caution">
    <text evidence="3">The sequence shown here is derived from an EMBL/GenBank/DDBJ whole genome shotgun (WGS) entry which is preliminary data.</text>
</comment>
<evidence type="ECO:0000259" key="2">
    <source>
        <dbReference type="Pfam" id="PF14372"/>
    </source>
</evidence>
<dbReference type="GO" id="GO:0003677">
    <property type="term" value="F:DNA binding"/>
    <property type="evidence" value="ECO:0007669"/>
    <property type="project" value="InterPro"/>
</dbReference>
<dbReference type="PANTHER" id="PTHR23272:SF21">
    <property type="entry name" value="BED ZINC FINGER AND HAT DIMERIZATION DOMAIN-CONTAINING PROTEIN"/>
    <property type="match status" value="1"/>
</dbReference>
<dbReference type="Pfam" id="PF05699">
    <property type="entry name" value="Dimer_Tnp_hAT"/>
    <property type="match status" value="1"/>
</dbReference>
<gene>
    <name evidence="3" type="ORF">RCL2_001659600</name>
</gene>
<proteinExistence type="predicted"/>
<dbReference type="AlphaFoldDB" id="A0A8H3LJF7"/>
<dbReference type="InterPro" id="IPR025525">
    <property type="entry name" value="hAT-like_transposase_RNase-H"/>
</dbReference>
<dbReference type="EMBL" id="BLAL01000191">
    <property type="protein sequence ID" value="GES89708.1"/>
    <property type="molecule type" value="Genomic_DNA"/>
</dbReference>
<dbReference type="Pfam" id="PF14372">
    <property type="entry name" value="hAT-like_RNase-H"/>
    <property type="match status" value="1"/>
</dbReference>
<dbReference type="InterPro" id="IPR012337">
    <property type="entry name" value="RNaseH-like_sf"/>
</dbReference>
<organism evidence="3 4">
    <name type="scientific">Rhizophagus clarus</name>
    <dbReference type="NCBI Taxonomy" id="94130"/>
    <lineage>
        <taxon>Eukaryota</taxon>
        <taxon>Fungi</taxon>
        <taxon>Fungi incertae sedis</taxon>
        <taxon>Mucoromycota</taxon>
        <taxon>Glomeromycotina</taxon>
        <taxon>Glomeromycetes</taxon>
        <taxon>Glomerales</taxon>
        <taxon>Glomeraceae</taxon>
        <taxon>Rhizophagus</taxon>
    </lineage>
</organism>
<dbReference type="GO" id="GO:0046983">
    <property type="term" value="F:protein dimerization activity"/>
    <property type="evidence" value="ECO:0007669"/>
    <property type="project" value="InterPro"/>
</dbReference>
<reference evidence="3" key="1">
    <citation type="submission" date="2019-10" db="EMBL/GenBank/DDBJ databases">
        <title>Conservation and host-specific expression of non-tandemly repeated heterogenous ribosome RNA gene in arbuscular mycorrhizal fungi.</title>
        <authorList>
            <person name="Maeda T."/>
            <person name="Kobayashi Y."/>
            <person name="Nakagawa T."/>
            <person name="Ezawa T."/>
            <person name="Yamaguchi K."/>
            <person name="Bino T."/>
            <person name="Nishimoto Y."/>
            <person name="Shigenobu S."/>
            <person name="Kawaguchi M."/>
        </authorList>
    </citation>
    <scope>NUCLEOTIDE SEQUENCE</scope>
    <source>
        <strain evidence="3">HR1</strain>
    </source>
</reference>
<feature type="domain" description="hAT-like transposase RNase-H fold" evidence="2">
    <location>
        <begin position="63"/>
        <end position="130"/>
    </location>
</feature>